<sequence>MKFVRYNFGMAGRNNLTVPSGPGGMSGGMSDPSNQPMDLVQKNTVNRSAEPGGIVKAGGGTTLVHYTASGVAQILTTSGTTHVVTTKPVSRGDGSNVNIGSGQTVTLVSRTGPNAALNLAPGGNSGSTQPGSVGNSTLRTIPQPQCNQSTTITPYGHHIPRGAAQVANISAPRSQSVATPILRTPGQPPGTAGRGGLVSQRVVSTPGGWGRGSPSPAHSGKMIGQQQGIIPGGRGTTVGGPRATQPPPSITTYHAGVRGNSGSIRAASNTMRGVDGSNPRGPQPKALHIAQTQKYGLVGGNNRVVTTIGSSGGVSGAATGVYASGPQLVTPTLSSGTTITSAGPGPMRAPAPPTIAVRITTAPVPTATSTSQVTSQAGGGTISGMMTTSSGATMISHHPSTTMSHRNMDPHTTFKTSPIVRAPVTHHSHNKTNMTSFSGGPKVITEPAQPPSLTLSQISGLGLTGVTAQKTAVNAHTVSHSHANVIPRTGSNVVPTTVGRLNIPNAGGAIPVAKVLPQQQHQGIDRSLSSSVSISGPVPPSSIVSLGGGGHHHHHQQQQQHTMVAANNTQEQQQQGHHQPPPHTSVFLHRAHAGVSVTSGISVSGGEQRVVTTVPQYTGITTTPYFFDQNASGGPTLVPHGAGSNQYSAVRGGPTGMSVSVSNAVTVTAVPTGGLIDATSHTQGNNGGGSSAAGGAGASNIKPTASPRPSILRKRSDKYENDGSPLKAARNLSAALVAMPSPPSPKRPDSRGNGNASSGSTTISANSSPGLQIEEMDAHGVGHNHAGSNNSNVMGMSIGHGGLGRRSPPNIKQEPPDEATTMMLPVSSAGHPQPPHLTHHMSLGSHRIPSDGSSTFQATSATTTLTVPTPQLSAAAAALADGLSPRKKPRKQQLMGNELQEARSSEDDIDHPPLKKNKRDMDHINQDGCMSDEDLADGWEEEIGHSRGHSRSGGGSNNNDRHNSSNADRPANGIVLLTNRPQMSLINSVRQNWKPRHNHFARHSDVRPKDEKKQTVNEIANQKLALQRVNGWKVVHLGGQVEDLVDLESEVVDQLQMLLSSLEKRTHHRKPYKEFDKDVNRLSELVKANVQRSKIIKDQMTEARTQMHKLFDHKTKIVDIMTKYGSKRSLRKKEKT</sequence>
<feature type="region of interest" description="Disordered" evidence="7">
    <location>
        <begin position="837"/>
        <end position="860"/>
    </location>
</feature>
<evidence type="ECO:0000313" key="10">
    <source>
        <dbReference type="Proteomes" id="UP001497623"/>
    </source>
</evidence>
<evidence type="ECO:0000256" key="7">
    <source>
        <dbReference type="SAM" id="MobiDB-lite"/>
    </source>
</evidence>
<dbReference type="InterPro" id="IPR024137">
    <property type="entry name" value="His_deAcase_cplx_SAP130"/>
</dbReference>
<feature type="compositionally biased region" description="Gly residues" evidence="7">
    <location>
        <begin position="685"/>
        <end position="697"/>
    </location>
</feature>
<feature type="domain" description="Histone deacetylase complex subunit SAP130 C-terminal" evidence="8">
    <location>
        <begin position="976"/>
        <end position="1120"/>
    </location>
</feature>
<comment type="subcellular location">
    <subcellularLocation>
        <location evidence="1">Nucleus</location>
    </subcellularLocation>
</comment>
<dbReference type="GO" id="GO:0070822">
    <property type="term" value="C:Sin3-type complex"/>
    <property type="evidence" value="ECO:0007669"/>
    <property type="project" value="TreeGrafter"/>
</dbReference>
<dbReference type="GO" id="GO:0000122">
    <property type="term" value="P:negative regulation of transcription by RNA polymerase II"/>
    <property type="evidence" value="ECO:0007669"/>
    <property type="project" value="TreeGrafter"/>
</dbReference>
<feature type="region of interest" description="Disordered" evidence="7">
    <location>
        <begin position="738"/>
        <end position="768"/>
    </location>
</feature>
<evidence type="ECO:0000256" key="1">
    <source>
        <dbReference type="ARBA" id="ARBA00004123"/>
    </source>
</evidence>
<feature type="region of interest" description="Disordered" evidence="7">
    <location>
        <begin position="676"/>
        <end position="725"/>
    </location>
</feature>
<dbReference type="AlphaFoldDB" id="A0AAV2QHF2"/>
<comment type="similarity">
    <text evidence="2">Belongs to the SAP130 family.</text>
</comment>
<evidence type="ECO:0000256" key="4">
    <source>
        <dbReference type="ARBA" id="ARBA00023015"/>
    </source>
</evidence>
<reference evidence="9 10" key="1">
    <citation type="submission" date="2024-05" db="EMBL/GenBank/DDBJ databases">
        <authorList>
            <person name="Wallberg A."/>
        </authorList>
    </citation>
    <scope>NUCLEOTIDE SEQUENCE [LARGE SCALE GENOMIC DNA]</scope>
</reference>
<evidence type="ECO:0000313" key="9">
    <source>
        <dbReference type="EMBL" id="CAL4085342.1"/>
    </source>
</evidence>
<evidence type="ECO:0000256" key="5">
    <source>
        <dbReference type="ARBA" id="ARBA00023163"/>
    </source>
</evidence>
<evidence type="ECO:0000256" key="3">
    <source>
        <dbReference type="ARBA" id="ARBA00022491"/>
    </source>
</evidence>
<feature type="region of interest" description="Disordered" evidence="7">
    <location>
        <begin position="877"/>
        <end position="932"/>
    </location>
</feature>
<keyword evidence="4" id="KW-0805">Transcription regulation</keyword>
<evidence type="ECO:0000259" key="8">
    <source>
        <dbReference type="Pfam" id="PF16014"/>
    </source>
</evidence>
<keyword evidence="10" id="KW-1185">Reference proteome</keyword>
<evidence type="ECO:0000256" key="2">
    <source>
        <dbReference type="ARBA" id="ARBA00007859"/>
    </source>
</evidence>
<name>A0AAV2QHF2_MEGNR</name>
<dbReference type="EMBL" id="CAXKWB010006984">
    <property type="protein sequence ID" value="CAL4085342.1"/>
    <property type="molecule type" value="Genomic_DNA"/>
</dbReference>
<dbReference type="PANTHER" id="PTHR13497">
    <property type="entry name" value="HISTONE DEACETYLASE COMPLEX SUBUNIT SAP130"/>
    <property type="match status" value="1"/>
</dbReference>
<organism evidence="9 10">
    <name type="scientific">Meganyctiphanes norvegica</name>
    <name type="common">Northern krill</name>
    <name type="synonym">Thysanopoda norvegica</name>
    <dbReference type="NCBI Taxonomy" id="48144"/>
    <lineage>
        <taxon>Eukaryota</taxon>
        <taxon>Metazoa</taxon>
        <taxon>Ecdysozoa</taxon>
        <taxon>Arthropoda</taxon>
        <taxon>Crustacea</taxon>
        <taxon>Multicrustacea</taxon>
        <taxon>Malacostraca</taxon>
        <taxon>Eumalacostraca</taxon>
        <taxon>Eucarida</taxon>
        <taxon>Euphausiacea</taxon>
        <taxon>Euphausiidae</taxon>
        <taxon>Meganyctiphanes</taxon>
    </lineage>
</organism>
<gene>
    <name evidence="9" type="ORF">MNOR_LOCUS12652</name>
</gene>
<feature type="region of interest" description="Disordered" evidence="7">
    <location>
        <begin position="238"/>
        <end position="259"/>
    </location>
</feature>
<feature type="compositionally biased region" description="Basic and acidic residues" evidence="7">
    <location>
        <begin position="900"/>
        <end position="925"/>
    </location>
</feature>
<feature type="compositionally biased region" description="Low complexity" evidence="7">
    <location>
        <begin position="751"/>
        <end position="768"/>
    </location>
</feature>
<comment type="caution">
    <text evidence="9">The sequence shown here is derived from an EMBL/GenBank/DDBJ whole genome shotgun (WGS) entry which is preliminary data.</text>
</comment>
<keyword evidence="6" id="KW-0539">Nucleus</keyword>
<feature type="region of interest" description="Disordered" evidence="7">
    <location>
        <begin position="944"/>
        <end position="971"/>
    </location>
</feature>
<proteinExistence type="inferred from homology"/>
<feature type="compositionally biased region" description="Low complexity" evidence="7">
    <location>
        <begin position="527"/>
        <end position="545"/>
    </location>
</feature>
<accession>A0AAV2QHF2</accession>
<protein>
    <recommendedName>
        <fullName evidence="8">Histone deacetylase complex subunit SAP130 C-terminal domain-containing protein</fullName>
    </recommendedName>
</protein>
<dbReference type="Pfam" id="PF16014">
    <property type="entry name" value="SAP130_C"/>
    <property type="match status" value="1"/>
</dbReference>
<keyword evidence="3" id="KW-0678">Repressor</keyword>
<dbReference type="InterPro" id="IPR031963">
    <property type="entry name" value="SAP130_C"/>
</dbReference>
<evidence type="ECO:0000256" key="6">
    <source>
        <dbReference type="ARBA" id="ARBA00023242"/>
    </source>
</evidence>
<keyword evidence="5" id="KW-0804">Transcription</keyword>
<dbReference type="Proteomes" id="UP001497623">
    <property type="component" value="Unassembled WGS sequence"/>
</dbReference>
<dbReference type="PANTHER" id="PTHR13497:SF3">
    <property type="entry name" value="HISTONE DEACETYLASE COMPLEX SUBUNIT SAP130"/>
    <property type="match status" value="1"/>
</dbReference>
<feature type="region of interest" description="Disordered" evidence="7">
    <location>
        <begin position="521"/>
        <end position="563"/>
    </location>
</feature>